<dbReference type="InterPro" id="IPR006674">
    <property type="entry name" value="HD_domain"/>
</dbReference>
<dbReference type="eggNOG" id="COG1418">
    <property type="taxonomic scope" value="Bacteria"/>
</dbReference>
<dbReference type="EMBL" id="AGXA01000025">
    <property type="protein sequence ID" value="EKU93121.1"/>
    <property type="molecule type" value="Genomic_DNA"/>
</dbReference>
<dbReference type="STRING" id="883081.HMPREF9698_01198"/>
<evidence type="ECO:0000313" key="2">
    <source>
        <dbReference type="EMBL" id="EKU93121.1"/>
    </source>
</evidence>
<dbReference type="SUPFAM" id="SSF109604">
    <property type="entry name" value="HD-domain/PDEase-like"/>
    <property type="match status" value="1"/>
</dbReference>
<dbReference type="Pfam" id="PF01966">
    <property type="entry name" value="HD"/>
    <property type="match status" value="1"/>
</dbReference>
<sequence length="173" mass="20377">MPIFEDRWKYDPEYLSYVSDLINNEKFRQLDKIVHHHHTIRFKHSVYVSYVSYRIARRMGLDARATARAGLLHDFFLESREEIQLMQEGSHNDVHPKLALKNALTLTELSDKEKDIILKHMFLCSKSNFPRYRESYIVTSVDKYCAMDEVSRPLRSRVIAKYHSLKGALSTQA</sequence>
<dbReference type="Proteomes" id="UP000009875">
    <property type="component" value="Unassembled WGS sequence"/>
</dbReference>
<evidence type="ECO:0000313" key="3">
    <source>
        <dbReference type="Proteomes" id="UP000009875"/>
    </source>
</evidence>
<organism evidence="2 3">
    <name type="scientific">Alloiococcus otitis ATCC 51267</name>
    <dbReference type="NCBI Taxonomy" id="883081"/>
    <lineage>
        <taxon>Bacteria</taxon>
        <taxon>Bacillati</taxon>
        <taxon>Bacillota</taxon>
        <taxon>Bacilli</taxon>
        <taxon>Lactobacillales</taxon>
        <taxon>Carnobacteriaceae</taxon>
        <taxon>Alloiococcus</taxon>
    </lineage>
</organism>
<reference evidence="2 3" key="1">
    <citation type="submission" date="2012-09" db="EMBL/GenBank/DDBJ databases">
        <title>The Genome Sequence of Alloiococcus otitis ATCC 51267.</title>
        <authorList>
            <consortium name="The Broad Institute Genome Sequencing Platform"/>
            <person name="Earl A."/>
            <person name="Ward D."/>
            <person name="Feldgarden M."/>
            <person name="Gevers D."/>
            <person name="Huys G."/>
            <person name="Walker B."/>
            <person name="Young S.K."/>
            <person name="Zeng Q."/>
            <person name="Gargeya S."/>
            <person name="Fitzgerald M."/>
            <person name="Haas B."/>
            <person name="Abouelleil A."/>
            <person name="Alvarado L."/>
            <person name="Arachchi H.M."/>
            <person name="Berlin A.M."/>
            <person name="Chapman S.B."/>
            <person name="Goldberg J."/>
            <person name="Griggs A."/>
            <person name="Gujja S."/>
            <person name="Hansen M."/>
            <person name="Howarth C."/>
            <person name="Imamovic A."/>
            <person name="Larimer J."/>
            <person name="McCowen C."/>
            <person name="Montmayeur A."/>
            <person name="Murphy C."/>
            <person name="Neiman D."/>
            <person name="Pearson M."/>
            <person name="Priest M."/>
            <person name="Roberts A."/>
            <person name="Saif S."/>
            <person name="Shea T."/>
            <person name="Sisk P."/>
            <person name="Sykes S."/>
            <person name="Wortman J."/>
            <person name="Nusbaum C."/>
            <person name="Birren B."/>
        </authorList>
    </citation>
    <scope>NUCLEOTIDE SEQUENCE [LARGE SCALE GENOMIC DNA]</scope>
    <source>
        <strain evidence="2 3">ATCC 51267</strain>
    </source>
</reference>
<gene>
    <name evidence="2" type="ORF">HMPREF9698_01198</name>
</gene>
<dbReference type="AlphaFoldDB" id="K9EB82"/>
<evidence type="ECO:0000259" key="1">
    <source>
        <dbReference type="Pfam" id="PF01966"/>
    </source>
</evidence>
<accession>K9EB82</accession>
<protein>
    <recommendedName>
        <fullName evidence="1">HD domain-containing protein</fullName>
    </recommendedName>
</protein>
<dbReference type="HOGENOM" id="CLU_104072_1_0_9"/>
<name>K9EB82_9LACT</name>
<dbReference type="RefSeq" id="WP_003778739.1">
    <property type="nucleotide sequence ID" value="NZ_JH992961.1"/>
</dbReference>
<dbReference type="Gene3D" id="1.10.3210.10">
    <property type="entry name" value="Hypothetical protein af1432"/>
    <property type="match status" value="1"/>
</dbReference>
<proteinExistence type="predicted"/>
<comment type="caution">
    <text evidence="2">The sequence shown here is derived from an EMBL/GenBank/DDBJ whole genome shotgun (WGS) entry which is preliminary data.</text>
</comment>
<dbReference type="PATRIC" id="fig|883081.3.peg.1376"/>
<keyword evidence="3" id="KW-1185">Reference proteome</keyword>
<feature type="domain" description="HD" evidence="1">
    <location>
        <begin position="41"/>
        <end position="125"/>
    </location>
</feature>